<proteinExistence type="predicted"/>
<protein>
    <submittedName>
        <fullName evidence="2">Uncharacterized protein</fullName>
    </submittedName>
</protein>
<keyword evidence="3" id="KW-1185">Reference proteome</keyword>
<dbReference type="AlphaFoldDB" id="A0A849VJ97"/>
<reference evidence="2 3" key="1">
    <citation type="submission" date="2020-04" db="EMBL/GenBank/DDBJ databases">
        <title>Pseudoalteromonas caenipelagi sp. nov., isolated from a tidal flat.</title>
        <authorList>
            <person name="Park S."/>
            <person name="Yoon J.-H."/>
        </authorList>
    </citation>
    <scope>NUCLEOTIDE SEQUENCE [LARGE SCALE GENOMIC DNA]</scope>
    <source>
        <strain evidence="2 3">JBTF-M23</strain>
    </source>
</reference>
<evidence type="ECO:0000256" key="1">
    <source>
        <dbReference type="SAM" id="Phobius"/>
    </source>
</evidence>
<keyword evidence="1" id="KW-0472">Membrane</keyword>
<accession>A0A849VJ97</accession>
<keyword evidence="1" id="KW-1133">Transmembrane helix</keyword>
<feature type="transmembrane region" description="Helical" evidence="1">
    <location>
        <begin position="20"/>
        <end position="43"/>
    </location>
</feature>
<dbReference type="Proteomes" id="UP000586305">
    <property type="component" value="Unassembled WGS sequence"/>
</dbReference>
<gene>
    <name evidence="2" type="ORF">HG263_20405</name>
</gene>
<name>A0A849VJ97_9GAMM</name>
<evidence type="ECO:0000313" key="2">
    <source>
        <dbReference type="EMBL" id="NOU52870.1"/>
    </source>
</evidence>
<dbReference type="RefSeq" id="WP_171627917.1">
    <property type="nucleotide sequence ID" value="NZ_JABBPG010000012.1"/>
</dbReference>
<comment type="caution">
    <text evidence="2">The sequence shown here is derived from an EMBL/GenBank/DDBJ whole genome shotgun (WGS) entry which is preliminary data.</text>
</comment>
<keyword evidence="1" id="KW-0812">Transmembrane</keyword>
<dbReference type="EMBL" id="JABBPG010000012">
    <property type="protein sequence ID" value="NOU52870.1"/>
    <property type="molecule type" value="Genomic_DNA"/>
</dbReference>
<sequence>MTLQFIQLIARGYFDYHALVMTYFVAVWVCNIVAVSAMSIYPIRQTLVYFKQRGALV</sequence>
<evidence type="ECO:0000313" key="3">
    <source>
        <dbReference type="Proteomes" id="UP000586305"/>
    </source>
</evidence>
<organism evidence="2 3">
    <name type="scientific">Pseudoalteromonas caenipelagi</name>
    <dbReference type="NCBI Taxonomy" id="2726988"/>
    <lineage>
        <taxon>Bacteria</taxon>
        <taxon>Pseudomonadati</taxon>
        <taxon>Pseudomonadota</taxon>
        <taxon>Gammaproteobacteria</taxon>
        <taxon>Alteromonadales</taxon>
        <taxon>Pseudoalteromonadaceae</taxon>
        <taxon>Pseudoalteromonas</taxon>
    </lineage>
</organism>